<protein>
    <submittedName>
        <fullName evidence="1">Uncharacterized protein</fullName>
    </submittedName>
</protein>
<accession>C6M8U3</accession>
<organism evidence="1 2">
    <name type="scientific">Neisseria sicca ATCC 29256</name>
    <dbReference type="NCBI Taxonomy" id="547045"/>
    <lineage>
        <taxon>Bacteria</taxon>
        <taxon>Pseudomonadati</taxon>
        <taxon>Pseudomonadota</taxon>
        <taxon>Betaproteobacteria</taxon>
        <taxon>Neisseriales</taxon>
        <taxon>Neisseriaceae</taxon>
        <taxon>Neisseria</taxon>
    </lineage>
</organism>
<dbReference type="Proteomes" id="UP000005365">
    <property type="component" value="Unassembled WGS sequence"/>
</dbReference>
<keyword evidence="2" id="KW-1185">Reference proteome</keyword>
<evidence type="ECO:0000313" key="2">
    <source>
        <dbReference type="Proteomes" id="UP000005365"/>
    </source>
</evidence>
<name>C6M8U3_NEISI</name>
<reference evidence="1" key="1">
    <citation type="submission" date="2009-07" db="EMBL/GenBank/DDBJ databases">
        <authorList>
            <person name="Weinstock G."/>
            <person name="Sodergren E."/>
            <person name="Clifton S."/>
            <person name="Fulton L."/>
            <person name="Fulton B."/>
            <person name="Courtney L."/>
            <person name="Fronick C."/>
            <person name="Harrison M."/>
            <person name="Strong C."/>
            <person name="Farmer C."/>
            <person name="Delahaunty K."/>
            <person name="Markovic C."/>
            <person name="Hall O."/>
            <person name="Minx P."/>
            <person name="Tomlinson C."/>
            <person name="Mitreva M."/>
            <person name="Nelson J."/>
            <person name="Hou S."/>
            <person name="Wollam A."/>
            <person name="Pepin K.H."/>
            <person name="Johnson M."/>
            <person name="Bhonagiri V."/>
            <person name="Nash W.E."/>
            <person name="Warren W."/>
            <person name="Chinwalla A."/>
            <person name="Mardis E.R."/>
            <person name="Wilson R.K."/>
        </authorList>
    </citation>
    <scope>NUCLEOTIDE SEQUENCE [LARGE SCALE GENOMIC DNA]</scope>
    <source>
        <strain evidence="1">ATCC 29256</strain>
    </source>
</reference>
<dbReference type="EMBL" id="ACKO02000023">
    <property type="protein sequence ID" value="EET43278.1"/>
    <property type="molecule type" value="Genomic_DNA"/>
</dbReference>
<gene>
    <name evidence="1" type="ORF">NEISICOT_02968</name>
</gene>
<comment type="caution">
    <text evidence="1">The sequence shown here is derived from an EMBL/GenBank/DDBJ whole genome shotgun (WGS) entry which is preliminary data.</text>
</comment>
<dbReference type="AlphaFoldDB" id="C6M8U3"/>
<sequence>MLLSVWFLPPLIRRGRLKSVDECKPRYSSKKRVRLLGLMFDLEQAESDKGRY</sequence>
<proteinExistence type="predicted"/>
<evidence type="ECO:0000313" key="1">
    <source>
        <dbReference type="EMBL" id="EET43278.1"/>
    </source>
</evidence>